<evidence type="ECO:0000256" key="1">
    <source>
        <dbReference type="SAM" id="Phobius"/>
    </source>
</evidence>
<protein>
    <recommendedName>
        <fullName evidence="4">Transmembrane protein</fullName>
    </recommendedName>
</protein>
<feature type="transmembrane region" description="Helical" evidence="1">
    <location>
        <begin position="109"/>
        <end position="129"/>
    </location>
</feature>
<keyword evidence="3" id="KW-1185">Reference proteome</keyword>
<comment type="caution">
    <text evidence="2">The sequence shown here is derived from an EMBL/GenBank/DDBJ whole genome shotgun (WGS) entry which is preliminary data.</text>
</comment>
<reference evidence="2 3" key="1">
    <citation type="submission" date="2021-07" db="EMBL/GenBank/DDBJ databases">
        <authorList>
            <person name="Palmer J.M."/>
        </authorList>
    </citation>
    <scope>NUCLEOTIDE SEQUENCE [LARGE SCALE GENOMIC DNA]</scope>
    <source>
        <strain evidence="2 3">AT_MEX2019</strain>
        <tissue evidence="2">Muscle</tissue>
    </source>
</reference>
<organism evidence="2 3">
    <name type="scientific">Ataeniobius toweri</name>
    <dbReference type="NCBI Taxonomy" id="208326"/>
    <lineage>
        <taxon>Eukaryota</taxon>
        <taxon>Metazoa</taxon>
        <taxon>Chordata</taxon>
        <taxon>Craniata</taxon>
        <taxon>Vertebrata</taxon>
        <taxon>Euteleostomi</taxon>
        <taxon>Actinopterygii</taxon>
        <taxon>Neopterygii</taxon>
        <taxon>Teleostei</taxon>
        <taxon>Neoteleostei</taxon>
        <taxon>Acanthomorphata</taxon>
        <taxon>Ovalentaria</taxon>
        <taxon>Atherinomorphae</taxon>
        <taxon>Cyprinodontiformes</taxon>
        <taxon>Goodeidae</taxon>
        <taxon>Ataeniobius</taxon>
    </lineage>
</organism>
<keyword evidence="1" id="KW-0472">Membrane</keyword>
<evidence type="ECO:0000313" key="2">
    <source>
        <dbReference type="EMBL" id="MED6259025.1"/>
    </source>
</evidence>
<gene>
    <name evidence="2" type="ORF">ATANTOWER_015880</name>
</gene>
<keyword evidence="1" id="KW-0812">Transmembrane</keyword>
<proteinExistence type="predicted"/>
<dbReference type="Proteomes" id="UP001345963">
    <property type="component" value="Unassembled WGS sequence"/>
</dbReference>
<sequence length="131" mass="14304">MRHFTRIKAVRIGTVAMNTNKPRCASHSFISLPLDSASPFSLSPSLPSSNVFLRRLPGRQKAVPSDLRVPLTLFPHTAQTAAGLPARQQAGGIPLLVASLSSPLKQPPICHNLLLVFFFFFFFFFSTGAPI</sequence>
<dbReference type="EMBL" id="JAHUTI010081967">
    <property type="protein sequence ID" value="MED6259025.1"/>
    <property type="molecule type" value="Genomic_DNA"/>
</dbReference>
<name>A0ABU7C9Q5_9TELE</name>
<evidence type="ECO:0008006" key="4">
    <source>
        <dbReference type="Google" id="ProtNLM"/>
    </source>
</evidence>
<keyword evidence="1" id="KW-1133">Transmembrane helix</keyword>
<accession>A0ABU7C9Q5</accession>
<evidence type="ECO:0000313" key="3">
    <source>
        <dbReference type="Proteomes" id="UP001345963"/>
    </source>
</evidence>